<dbReference type="RefSeq" id="WP_093193165.1">
    <property type="nucleotide sequence ID" value="NZ_FNEV01000003.1"/>
</dbReference>
<evidence type="ECO:0000313" key="2">
    <source>
        <dbReference type="Proteomes" id="UP000199225"/>
    </source>
</evidence>
<dbReference type="OrthoDB" id="2712710at2"/>
<sequence>MLKQGELEDGQRLLGVGYSSYSFVDGYGDLYNWLLHESFSCLEKWRSTVIKTRDRQNGTFEASQEEVTQHHRSLTRGSGFIVVTRAGHTPLFRKK</sequence>
<dbReference type="STRING" id="86666.SAMN04490247_1415"/>
<accession>A0A1G8SEH3</accession>
<dbReference type="EMBL" id="FNEV01000003">
    <property type="protein sequence ID" value="SDJ27608.1"/>
    <property type="molecule type" value="Genomic_DNA"/>
</dbReference>
<evidence type="ECO:0000313" key="1">
    <source>
        <dbReference type="EMBL" id="SDJ27608.1"/>
    </source>
</evidence>
<dbReference type="AlphaFoldDB" id="A0A1G8SEH3"/>
<protein>
    <submittedName>
        <fullName evidence="1">Uncharacterized protein</fullName>
    </submittedName>
</protein>
<reference evidence="2" key="1">
    <citation type="submission" date="2016-10" db="EMBL/GenBank/DDBJ databases">
        <authorList>
            <person name="Varghese N."/>
            <person name="Submissions S."/>
        </authorList>
    </citation>
    <scope>NUCLEOTIDE SEQUENCE [LARGE SCALE GENOMIC DNA]</scope>
    <source>
        <strain evidence="2">DSM 4771</strain>
    </source>
</reference>
<gene>
    <name evidence="1" type="ORF">SAMN04490247_1415</name>
</gene>
<dbReference type="Proteomes" id="UP000199225">
    <property type="component" value="Unassembled WGS sequence"/>
</dbReference>
<proteinExistence type="predicted"/>
<name>A0A1G8SEH3_9BACI</name>
<keyword evidence="2" id="KW-1185">Reference proteome</keyword>
<organism evidence="1 2">
    <name type="scientific">Salimicrobium halophilum</name>
    <dbReference type="NCBI Taxonomy" id="86666"/>
    <lineage>
        <taxon>Bacteria</taxon>
        <taxon>Bacillati</taxon>
        <taxon>Bacillota</taxon>
        <taxon>Bacilli</taxon>
        <taxon>Bacillales</taxon>
        <taxon>Bacillaceae</taxon>
        <taxon>Salimicrobium</taxon>
    </lineage>
</organism>